<reference evidence="2" key="2">
    <citation type="journal article" date="2023" name="Plants (Basel)">
        <title>Annotation of the Turnera subulata (Passifloraceae) Draft Genome Reveals the S-Locus Evolved after the Divergence of Turneroideae from Passifloroideae in a Stepwise Manner.</title>
        <authorList>
            <person name="Henning P.M."/>
            <person name="Roalson E.H."/>
            <person name="Mir W."/>
            <person name="McCubbin A.G."/>
            <person name="Shore J.S."/>
        </authorList>
    </citation>
    <scope>NUCLEOTIDE SEQUENCE</scope>
    <source>
        <strain evidence="2">F60SS</strain>
    </source>
</reference>
<dbReference type="EMBL" id="JAKUCV010007499">
    <property type="protein sequence ID" value="KAJ4823237.1"/>
    <property type="molecule type" value="Genomic_DNA"/>
</dbReference>
<evidence type="ECO:0000256" key="1">
    <source>
        <dbReference type="SAM" id="MobiDB-lite"/>
    </source>
</evidence>
<organism evidence="2 3">
    <name type="scientific">Turnera subulata</name>
    <dbReference type="NCBI Taxonomy" id="218843"/>
    <lineage>
        <taxon>Eukaryota</taxon>
        <taxon>Viridiplantae</taxon>
        <taxon>Streptophyta</taxon>
        <taxon>Embryophyta</taxon>
        <taxon>Tracheophyta</taxon>
        <taxon>Spermatophyta</taxon>
        <taxon>Magnoliopsida</taxon>
        <taxon>eudicotyledons</taxon>
        <taxon>Gunneridae</taxon>
        <taxon>Pentapetalae</taxon>
        <taxon>rosids</taxon>
        <taxon>fabids</taxon>
        <taxon>Malpighiales</taxon>
        <taxon>Passifloraceae</taxon>
        <taxon>Turnera</taxon>
    </lineage>
</organism>
<comment type="caution">
    <text evidence="2">The sequence shown here is derived from an EMBL/GenBank/DDBJ whole genome shotgun (WGS) entry which is preliminary data.</text>
</comment>
<dbReference type="OrthoDB" id="1436685at2759"/>
<accession>A0A9Q0F3F7</accession>
<name>A0A9Q0F3F7_9ROSI</name>
<feature type="compositionally biased region" description="Gly residues" evidence="1">
    <location>
        <begin position="161"/>
        <end position="172"/>
    </location>
</feature>
<feature type="region of interest" description="Disordered" evidence="1">
    <location>
        <begin position="154"/>
        <end position="185"/>
    </location>
</feature>
<sequence>MDHYLTVTPWQPKFEPTTHKLTSVVAWVRVPGLSTELYQLAILKEICNRIGRFLRVDYSTQKTERGRDMLWLAVLIRLRQAWECRPLHRWSLGLQSHRVRVLVLDLRSSARKGVQIPKEQQKDGKQGQANGSRFNALKDVSELELAAVVTPNHSEPASVGLKGGAKNGGSTGVGATPTGNIGKSKTRRVASKGVFIVDSTAELLASGAPVTKRSRGQAGYTLSSEDLVKVASDGSRKNVKTKKEKDKVGGDVSQVDKWSGVLAGSIPVPVAFQATSHAKEGPISIVSSPSPNDTGGIQLVSGSMEVAFDPRGQGHGDDVVPGGATTVPLVGVAPVEIVEDVQRDQEMSNSLIQTDGGDQFRRAFRDWVVTHRPWVFILVEPQVQLRVAQGTLQHCGFDGFAVVEASGRSGEAPWFLTAVYASPTPSIRQQFWQEMSHVADFLRGLWLLIEDFNTYVDQNEKLGGAPACRTRCAYFSNWIYDCQLLDLGFHGSPFTWERRVGIHREYVAERLDHGLVNQEWRTRFPDAELWHLSRTKSDHSPLLVHLHGRHSLNNSKPFRFQAVWLLDSRFRQVVESTWRGDLCFTDATSMLQVSLMKWNREVSGNILRRKKELLARINGVGTGRAVMVSEVSESMGSKWRQEHVLLSYFHSYSAAQE</sequence>
<proteinExistence type="predicted"/>
<dbReference type="InterPro" id="IPR036691">
    <property type="entry name" value="Endo/exonu/phosph_ase_sf"/>
</dbReference>
<dbReference type="SUPFAM" id="SSF56219">
    <property type="entry name" value="DNase I-like"/>
    <property type="match status" value="1"/>
</dbReference>
<evidence type="ECO:0000313" key="3">
    <source>
        <dbReference type="Proteomes" id="UP001141552"/>
    </source>
</evidence>
<evidence type="ECO:0000313" key="2">
    <source>
        <dbReference type="EMBL" id="KAJ4823237.1"/>
    </source>
</evidence>
<dbReference type="Proteomes" id="UP001141552">
    <property type="component" value="Unassembled WGS sequence"/>
</dbReference>
<dbReference type="Gene3D" id="3.60.10.10">
    <property type="entry name" value="Endonuclease/exonuclease/phosphatase"/>
    <property type="match status" value="1"/>
</dbReference>
<dbReference type="PANTHER" id="PTHR33710">
    <property type="entry name" value="BNAC02G09200D PROTEIN"/>
    <property type="match status" value="1"/>
</dbReference>
<evidence type="ECO:0008006" key="4">
    <source>
        <dbReference type="Google" id="ProtNLM"/>
    </source>
</evidence>
<keyword evidence="3" id="KW-1185">Reference proteome</keyword>
<protein>
    <recommendedName>
        <fullName evidence="4">DUF4283 domain-containing protein</fullName>
    </recommendedName>
</protein>
<gene>
    <name evidence="2" type="ORF">Tsubulata_004506</name>
</gene>
<dbReference type="AlphaFoldDB" id="A0A9Q0F3F7"/>
<dbReference type="PANTHER" id="PTHR33710:SF71">
    <property type="entry name" value="ENDONUCLEASE_EXONUCLEASE_PHOSPHATASE DOMAIN-CONTAINING PROTEIN"/>
    <property type="match status" value="1"/>
</dbReference>
<reference evidence="2" key="1">
    <citation type="submission" date="2022-02" db="EMBL/GenBank/DDBJ databases">
        <authorList>
            <person name="Henning P.M."/>
            <person name="McCubbin A.G."/>
            <person name="Shore J.S."/>
        </authorList>
    </citation>
    <scope>NUCLEOTIDE SEQUENCE</scope>
    <source>
        <strain evidence="2">F60SS</strain>
        <tissue evidence="2">Leaves</tissue>
    </source>
</reference>